<sequence>MHEIPEPEKQLTVEVLLKMYETRYVLAKQAEDRRATMSNFLITIAAATFAFISQQGFSKQTIPVGLLTIFLGLFGLFMSAKYSQHYLKNYRVAKLISKRIAQLCPQAQLREIECEALDESASRDPFFSKFPTLYLWSALHIMVCLIGGVCVLLALLR</sequence>
<feature type="transmembrane region" description="Helical" evidence="1">
    <location>
        <begin position="35"/>
        <end position="52"/>
    </location>
</feature>
<gene>
    <name evidence="2" type="ORF">NC992_18850</name>
</gene>
<protein>
    <recommendedName>
        <fullName evidence="4">SMODS and SLOG-associating 2TM effector domain-containing protein</fullName>
    </recommendedName>
</protein>
<evidence type="ECO:0000256" key="1">
    <source>
        <dbReference type="SAM" id="Phobius"/>
    </source>
</evidence>
<evidence type="ECO:0008006" key="4">
    <source>
        <dbReference type="Google" id="ProtNLM"/>
    </source>
</evidence>
<dbReference type="Proteomes" id="UP001482513">
    <property type="component" value="Unassembled WGS sequence"/>
</dbReference>
<feature type="transmembrane region" description="Helical" evidence="1">
    <location>
        <begin position="133"/>
        <end position="156"/>
    </location>
</feature>
<keyword evidence="1" id="KW-0812">Transmembrane</keyword>
<reference evidence="2 3" key="1">
    <citation type="submission" date="2022-04" db="EMBL/GenBank/DDBJ databases">
        <title>Positive selection, recombination, and allopatry shape intraspecific diversity of widespread and dominant cyanobacteria.</title>
        <authorList>
            <person name="Wei J."/>
            <person name="Shu W."/>
            <person name="Hu C."/>
        </authorList>
    </citation>
    <scope>NUCLEOTIDE SEQUENCE [LARGE SCALE GENOMIC DNA]</scope>
    <source>
        <strain evidence="2 3">DQ-A4</strain>
    </source>
</reference>
<keyword evidence="1" id="KW-0472">Membrane</keyword>
<organism evidence="2 3">
    <name type="scientific">Leptolyngbya subtilissima DQ-A4</name>
    <dbReference type="NCBI Taxonomy" id="2933933"/>
    <lineage>
        <taxon>Bacteria</taxon>
        <taxon>Bacillati</taxon>
        <taxon>Cyanobacteriota</taxon>
        <taxon>Cyanophyceae</taxon>
        <taxon>Leptolyngbyales</taxon>
        <taxon>Leptolyngbyaceae</taxon>
        <taxon>Leptolyngbya group</taxon>
        <taxon>Leptolyngbya</taxon>
    </lineage>
</organism>
<comment type="caution">
    <text evidence="2">The sequence shown here is derived from an EMBL/GenBank/DDBJ whole genome shotgun (WGS) entry which is preliminary data.</text>
</comment>
<keyword evidence="3" id="KW-1185">Reference proteome</keyword>
<dbReference type="EMBL" id="JAMPKX010000009">
    <property type="protein sequence ID" value="MEP0948949.1"/>
    <property type="molecule type" value="Genomic_DNA"/>
</dbReference>
<name>A0ABV0K8I2_9CYAN</name>
<proteinExistence type="predicted"/>
<evidence type="ECO:0000313" key="3">
    <source>
        <dbReference type="Proteomes" id="UP001482513"/>
    </source>
</evidence>
<evidence type="ECO:0000313" key="2">
    <source>
        <dbReference type="EMBL" id="MEP0948949.1"/>
    </source>
</evidence>
<dbReference type="RefSeq" id="WP_190694743.1">
    <property type="nucleotide sequence ID" value="NZ_JAMPKX010000009.1"/>
</dbReference>
<keyword evidence="1" id="KW-1133">Transmembrane helix</keyword>
<accession>A0ABV0K8I2</accession>
<feature type="transmembrane region" description="Helical" evidence="1">
    <location>
        <begin position="64"/>
        <end position="82"/>
    </location>
</feature>